<gene>
    <name evidence="1" type="ORF">QNI14_12515</name>
</gene>
<evidence type="ECO:0008006" key="3">
    <source>
        <dbReference type="Google" id="ProtNLM"/>
    </source>
</evidence>
<reference evidence="1 2" key="1">
    <citation type="submission" date="2023-05" db="EMBL/GenBank/DDBJ databases">
        <title>Microbacterium dauci sp.nov., Isolated from Carrot Rhizosphere Soil.</title>
        <authorList>
            <person name="Xiao Z."/>
            <person name="Zheng J."/>
        </authorList>
    </citation>
    <scope>NUCLEOTIDE SEQUENCE [LARGE SCALE GENOMIC DNA]</scope>
    <source>
        <strain evidence="1 2">LX3-4</strain>
    </source>
</reference>
<organism evidence="1 2">
    <name type="scientific">Microbacterium dauci</name>
    <dbReference type="NCBI Taxonomy" id="3048008"/>
    <lineage>
        <taxon>Bacteria</taxon>
        <taxon>Bacillati</taxon>
        <taxon>Actinomycetota</taxon>
        <taxon>Actinomycetes</taxon>
        <taxon>Micrococcales</taxon>
        <taxon>Microbacteriaceae</taxon>
        <taxon>Microbacterium</taxon>
    </lineage>
</organism>
<evidence type="ECO:0000313" key="2">
    <source>
        <dbReference type="Proteomes" id="UP001321481"/>
    </source>
</evidence>
<dbReference type="SUPFAM" id="SSF141571">
    <property type="entry name" value="Pentapeptide repeat-like"/>
    <property type="match status" value="1"/>
</dbReference>
<protein>
    <recommendedName>
        <fullName evidence="3">Pentapeptide repeat-containing protein</fullName>
    </recommendedName>
</protein>
<proteinExistence type="predicted"/>
<evidence type="ECO:0000313" key="1">
    <source>
        <dbReference type="EMBL" id="MDJ1115273.1"/>
    </source>
</evidence>
<dbReference type="RefSeq" id="WP_283716953.1">
    <property type="nucleotide sequence ID" value="NZ_JASJND010000007.1"/>
</dbReference>
<accession>A0ABT6ZH58</accession>
<name>A0ABT6ZH58_9MICO</name>
<dbReference type="EMBL" id="JASJND010000007">
    <property type="protein sequence ID" value="MDJ1115273.1"/>
    <property type="molecule type" value="Genomic_DNA"/>
</dbReference>
<comment type="caution">
    <text evidence="1">The sequence shown here is derived from an EMBL/GenBank/DDBJ whole genome shotgun (WGS) entry which is preliminary data.</text>
</comment>
<dbReference type="Proteomes" id="UP001321481">
    <property type="component" value="Unassembled WGS sequence"/>
</dbReference>
<sequence>MARSRLRPEPPRISEPDLPDTFEDVALRRSAEVIEGRVTLAPGKTDAAHSRISESVVEAASVEAIDLNGAILSDVVFEQMSAAELLAREGTWRTVVVRGGRIGTLDLSRGRWDGVVLDGVRIDYLTVAGATLADVEISGCRIGTLDAPGAQLDRVRFVGTTADEVDTRELQSRDLDLRGLDAVAFTDVRALRGATLSTAQVEAHAAAFAAALGVDVQD</sequence>
<dbReference type="Gene3D" id="2.160.20.80">
    <property type="entry name" value="E3 ubiquitin-protein ligase SopA"/>
    <property type="match status" value="1"/>
</dbReference>
<keyword evidence="2" id="KW-1185">Reference proteome</keyword>